<evidence type="ECO:0000313" key="1">
    <source>
        <dbReference type="EMBL" id="MCC8405260.1"/>
    </source>
</evidence>
<proteinExistence type="predicted"/>
<reference evidence="1 2" key="1">
    <citation type="submission" date="2021-11" db="EMBL/GenBank/DDBJ databases">
        <authorList>
            <person name="Oh E.-T."/>
            <person name="Kim S.-B."/>
        </authorList>
    </citation>
    <scope>NUCLEOTIDE SEQUENCE [LARGE SCALE GENOMIC DNA]</scope>
    <source>
        <strain evidence="1 2">MMS20-SJTN17</strain>
    </source>
</reference>
<keyword evidence="2" id="KW-1185">Reference proteome</keyword>
<gene>
    <name evidence="1" type="ORF">LJ655_25900</name>
</gene>
<comment type="caution">
    <text evidence="1">The sequence shown here is derived from an EMBL/GenBank/DDBJ whole genome shotgun (WGS) entry which is preliminary data.</text>
</comment>
<dbReference type="InterPro" id="IPR058891">
    <property type="entry name" value="CPPA"/>
</dbReference>
<sequence>MEHLVRIVNEADRQALAWLRQQAGDARVERAARQLGQTHKPFVSALYRYLGVRRPAMHVAASDHATDHSIGDYYLARIRQQLARHTAR</sequence>
<organism evidence="1 2">
    <name type="scientific">Paraburkholderia translucens</name>
    <dbReference type="NCBI Taxonomy" id="2886945"/>
    <lineage>
        <taxon>Bacteria</taxon>
        <taxon>Pseudomonadati</taxon>
        <taxon>Pseudomonadota</taxon>
        <taxon>Betaproteobacteria</taxon>
        <taxon>Burkholderiales</taxon>
        <taxon>Burkholderiaceae</taxon>
        <taxon>Paraburkholderia</taxon>
    </lineage>
</organism>
<protein>
    <submittedName>
        <fullName evidence="1">Uncharacterized protein</fullName>
    </submittedName>
</protein>
<dbReference type="EMBL" id="JAJITC010000018">
    <property type="protein sequence ID" value="MCC8405260.1"/>
    <property type="molecule type" value="Genomic_DNA"/>
</dbReference>
<accession>A0ABS8KKL0</accession>
<dbReference type="Proteomes" id="UP001430614">
    <property type="component" value="Unassembled WGS sequence"/>
</dbReference>
<dbReference type="Pfam" id="PF25860">
    <property type="entry name" value="CPPA"/>
    <property type="match status" value="1"/>
</dbReference>
<name>A0ABS8KKL0_9BURK</name>
<dbReference type="RefSeq" id="WP_230564036.1">
    <property type="nucleotide sequence ID" value="NZ_JAJITC010000018.1"/>
</dbReference>
<evidence type="ECO:0000313" key="2">
    <source>
        <dbReference type="Proteomes" id="UP001430614"/>
    </source>
</evidence>